<dbReference type="RefSeq" id="WP_029605948.1">
    <property type="nucleotide sequence ID" value="NZ_BJVW01000015.1"/>
</dbReference>
<organism evidence="1 2">
    <name type="scientific">Kozakia baliensis</name>
    <dbReference type="NCBI Taxonomy" id="153496"/>
    <lineage>
        <taxon>Bacteria</taxon>
        <taxon>Pseudomonadati</taxon>
        <taxon>Pseudomonadota</taxon>
        <taxon>Alphaproteobacteria</taxon>
        <taxon>Acetobacterales</taxon>
        <taxon>Acetobacteraceae</taxon>
        <taxon>Kozakia</taxon>
    </lineage>
</organism>
<dbReference type="InterPro" id="IPR010445">
    <property type="entry name" value="LapA_dom"/>
</dbReference>
<accession>A0A1D8UR01</accession>
<dbReference type="OrthoDB" id="7284608at2"/>
<name>A0A1D8UR01_9PROT</name>
<dbReference type="AlphaFoldDB" id="A0A1D8UR01"/>
<gene>
    <name evidence="1" type="ORF">A0U89_01705</name>
</gene>
<dbReference type="EMBL" id="CP014674">
    <property type="protein sequence ID" value="AOX16061.1"/>
    <property type="molecule type" value="Genomic_DNA"/>
</dbReference>
<reference evidence="1 2" key="1">
    <citation type="journal article" date="2016" name="Microb. Cell Fact.">
        <title>Dissection of exopolysaccharide biosynthesis in Kozakia baliensis.</title>
        <authorList>
            <person name="Brandt J.U."/>
            <person name="Jakob F."/>
            <person name="Behr J."/>
            <person name="Geissler A.J."/>
            <person name="Vogel R.F."/>
        </authorList>
    </citation>
    <scope>NUCLEOTIDE SEQUENCE [LARGE SCALE GENOMIC DNA]</scope>
    <source>
        <strain evidence="1 2">DSM 14400</strain>
    </source>
</reference>
<dbReference type="Proteomes" id="UP000179145">
    <property type="component" value="Chromosome"/>
</dbReference>
<dbReference type="eggNOG" id="COG5416">
    <property type="taxonomic scope" value="Bacteria"/>
</dbReference>
<sequence length="109" mass="12158">MLRLLVIVLFLIALITFALSNPDPQPLWIVSYGWQLSIGVLVLGVGVASFLVGGLIMLIGEFRQRTRARRAEHQIRTLESQMIELHQRLDRYTNSPAPVTPPPSTTPIA</sequence>
<evidence type="ECO:0000313" key="2">
    <source>
        <dbReference type="Proteomes" id="UP000179145"/>
    </source>
</evidence>
<dbReference type="Pfam" id="PF06305">
    <property type="entry name" value="LapA_dom"/>
    <property type="match status" value="1"/>
</dbReference>
<dbReference type="STRING" id="153496.A0U89_01705"/>
<keyword evidence="2" id="KW-1185">Reference proteome</keyword>
<evidence type="ECO:0000313" key="1">
    <source>
        <dbReference type="EMBL" id="AOX16061.1"/>
    </source>
</evidence>
<protein>
    <submittedName>
        <fullName evidence="1">Uncharacterized protein</fullName>
    </submittedName>
</protein>
<dbReference type="KEGG" id="kba:A0U89_01705"/>
<dbReference type="GO" id="GO:0005886">
    <property type="term" value="C:plasma membrane"/>
    <property type="evidence" value="ECO:0007669"/>
    <property type="project" value="InterPro"/>
</dbReference>
<proteinExistence type="predicted"/>